<dbReference type="GO" id="GO:0046983">
    <property type="term" value="F:protein dimerization activity"/>
    <property type="evidence" value="ECO:0007669"/>
    <property type="project" value="InterPro"/>
</dbReference>
<protein>
    <submittedName>
        <fullName evidence="8">Floral homeotic protein APETALA 1</fullName>
    </submittedName>
</protein>
<feature type="domain" description="K-box" evidence="7">
    <location>
        <begin position="88"/>
        <end position="149"/>
    </location>
</feature>
<comment type="subcellular location">
    <subcellularLocation>
        <location evidence="1">Nucleus</location>
    </subcellularLocation>
</comment>
<dbReference type="EMBL" id="KQ483420">
    <property type="protein sequence ID" value="KYP52794.1"/>
    <property type="molecule type" value="Genomic_DNA"/>
</dbReference>
<proteinExistence type="predicted"/>
<dbReference type="PRINTS" id="PR00404">
    <property type="entry name" value="MADSDOMAIN"/>
</dbReference>
<organism evidence="8 9">
    <name type="scientific">Cajanus cajan</name>
    <name type="common">Pigeon pea</name>
    <name type="synonym">Cajanus indicus</name>
    <dbReference type="NCBI Taxonomy" id="3821"/>
    <lineage>
        <taxon>Eukaryota</taxon>
        <taxon>Viridiplantae</taxon>
        <taxon>Streptophyta</taxon>
        <taxon>Embryophyta</taxon>
        <taxon>Tracheophyta</taxon>
        <taxon>Spermatophyta</taxon>
        <taxon>Magnoliopsida</taxon>
        <taxon>eudicotyledons</taxon>
        <taxon>Gunneridae</taxon>
        <taxon>Pentapetalae</taxon>
        <taxon>rosids</taxon>
        <taxon>fabids</taxon>
        <taxon>Fabales</taxon>
        <taxon>Fabaceae</taxon>
        <taxon>Papilionoideae</taxon>
        <taxon>50 kb inversion clade</taxon>
        <taxon>NPAAA clade</taxon>
        <taxon>indigoferoid/millettioid clade</taxon>
        <taxon>Phaseoleae</taxon>
        <taxon>Cajanus</taxon>
    </lineage>
</organism>
<name>A0A151SD93_CAJCA</name>
<dbReference type="InterPro" id="IPR002487">
    <property type="entry name" value="TF_Kbox"/>
</dbReference>
<dbReference type="Gene3D" id="3.40.1810.10">
    <property type="entry name" value="Transcription factor, MADS-box"/>
    <property type="match status" value="1"/>
</dbReference>
<dbReference type="InterPro" id="IPR033896">
    <property type="entry name" value="MEF2-like_N"/>
</dbReference>
<keyword evidence="4" id="KW-0804">Transcription</keyword>
<keyword evidence="2" id="KW-0805">Transcription regulation</keyword>
<dbReference type="InterPro" id="IPR036879">
    <property type="entry name" value="TF_MADSbox_sf"/>
</dbReference>
<dbReference type="InterPro" id="IPR050142">
    <property type="entry name" value="MADS-box/MEF2_TF"/>
</dbReference>
<dbReference type="GO" id="GO:0003700">
    <property type="term" value="F:DNA-binding transcription factor activity"/>
    <property type="evidence" value="ECO:0007669"/>
    <property type="project" value="InterPro"/>
</dbReference>
<dbReference type="OMA" id="NMAHERT"/>
<dbReference type="GO" id="GO:0045944">
    <property type="term" value="P:positive regulation of transcription by RNA polymerase II"/>
    <property type="evidence" value="ECO:0007669"/>
    <property type="project" value="InterPro"/>
</dbReference>
<dbReference type="PROSITE" id="PS00350">
    <property type="entry name" value="MADS_BOX_1"/>
    <property type="match status" value="1"/>
</dbReference>
<keyword evidence="5" id="KW-0539">Nucleus</keyword>
<evidence type="ECO:0000259" key="6">
    <source>
        <dbReference type="PROSITE" id="PS50066"/>
    </source>
</evidence>
<evidence type="ECO:0000259" key="7">
    <source>
        <dbReference type="PROSITE" id="PS51297"/>
    </source>
</evidence>
<dbReference type="Gramene" id="C.cajan_25279.t">
    <property type="protein sequence ID" value="C.cajan_25279.t"/>
    <property type="gene ID" value="C.cajan_25279"/>
</dbReference>
<dbReference type="SMART" id="SM00432">
    <property type="entry name" value="MADS"/>
    <property type="match status" value="1"/>
</dbReference>
<evidence type="ECO:0000256" key="1">
    <source>
        <dbReference type="ARBA" id="ARBA00004123"/>
    </source>
</evidence>
<keyword evidence="3" id="KW-0238">DNA-binding</keyword>
<evidence type="ECO:0000256" key="2">
    <source>
        <dbReference type="ARBA" id="ARBA00023015"/>
    </source>
</evidence>
<dbReference type="FunFam" id="3.40.1810.10:FF:000045">
    <property type="entry name" value="Floral homeotic protein APETALA 1"/>
    <property type="match status" value="1"/>
</dbReference>
<dbReference type="Proteomes" id="UP000075243">
    <property type="component" value="Unassembled WGS sequence"/>
</dbReference>
<evidence type="ECO:0000256" key="4">
    <source>
        <dbReference type="ARBA" id="ARBA00023163"/>
    </source>
</evidence>
<reference evidence="8" key="1">
    <citation type="journal article" date="2012" name="Nat. Biotechnol.">
        <title>Draft genome sequence of pigeonpea (Cajanus cajan), an orphan legume crop of resource-poor farmers.</title>
        <authorList>
            <person name="Varshney R.K."/>
            <person name="Chen W."/>
            <person name="Li Y."/>
            <person name="Bharti A.K."/>
            <person name="Saxena R.K."/>
            <person name="Schlueter J.A."/>
            <person name="Donoghue M.T."/>
            <person name="Azam S."/>
            <person name="Fan G."/>
            <person name="Whaley A.M."/>
            <person name="Farmer A.D."/>
            <person name="Sheridan J."/>
            <person name="Iwata A."/>
            <person name="Tuteja R."/>
            <person name="Penmetsa R.V."/>
            <person name="Wu W."/>
            <person name="Upadhyaya H.D."/>
            <person name="Yang S.P."/>
            <person name="Shah T."/>
            <person name="Saxena K.B."/>
            <person name="Michael T."/>
            <person name="McCombie W.R."/>
            <person name="Yang B."/>
            <person name="Zhang G."/>
            <person name="Yang H."/>
            <person name="Wang J."/>
            <person name="Spillane C."/>
            <person name="Cook D.R."/>
            <person name="May G.D."/>
            <person name="Xu X."/>
            <person name="Jackson S.A."/>
        </authorList>
    </citation>
    <scope>NUCLEOTIDE SEQUENCE [LARGE SCALE GENOMIC DNA]</scope>
</reference>
<sequence>MGRGRVQLKRIENKINRQVTFSKRRAGLLKKAHEISVLCDAEVALIVFSHKGKLFEYATDSCMEKILERYERYAYAERQLVANDSESQGNWTIEYTRLKAKIDLLQRNHRHYMGEDLGSMSLKELQSLEQQLDTALKQIRTRRVHKTYY</sequence>
<dbReference type="InterPro" id="IPR002100">
    <property type="entry name" value="TF_MADSbox"/>
</dbReference>
<evidence type="ECO:0000256" key="5">
    <source>
        <dbReference type="ARBA" id="ARBA00023242"/>
    </source>
</evidence>
<dbReference type="PROSITE" id="PS50066">
    <property type="entry name" value="MADS_BOX_2"/>
    <property type="match status" value="1"/>
</dbReference>
<gene>
    <name evidence="8" type="ORF">KK1_025329</name>
</gene>
<accession>A0A151SD93</accession>
<dbReference type="CDD" id="cd00265">
    <property type="entry name" value="MADS_MEF2_like"/>
    <property type="match status" value="1"/>
</dbReference>
<evidence type="ECO:0000313" key="9">
    <source>
        <dbReference type="Proteomes" id="UP000075243"/>
    </source>
</evidence>
<keyword evidence="9" id="KW-1185">Reference proteome</keyword>
<dbReference type="AlphaFoldDB" id="A0A151SD93"/>
<dbReference type="SUPFAM" id="SSF55455">
    <property type="entry name" value="SRF-like"/>
    <property type="match status" value="1"/>
</dbReference>
<dbReference type="PROSITE" id="PS51297">
    <property type="entry name" value="K_BOX"/>
    <property type="match status" value="1"/>
</dbReference>
<dbReference type="Pfam" id="PF00319">
    <property type="entry name" value="SRF-TF"/>
    <property type="match status" value="1"/>
</dbReference>
<evidence type="ECO:0000313" key="8">
    <source>
        <dbReference type="EMBL" id="KYP52794.1"/>
    </source>
</evidence>
<dbReference type="GO" id="GO:0005634">
    <property type="term" value="C:nucleus"/>
    <property type="evidence" value="ECO:0007669"/>
    <property type="project" value="UniProtKB-SubCell"/>
</dbReference>
<feature type="domain" description="MADS-box" evidence="6">
    <location>
        <begin position="1"/>
        <end position="61"/>
    </location>
</feature>
<evidence type="ECO:0000256" key="3">
    <source>
        <dbReference type="ARBA" id="ARBA00023125"/>
    </source>
</evidence>
<dbReference type="PANTHER" id="PTHR48019">
    <property type="entry name" value="SERUM RESPONSE FACTOR HOMOLOG"/>
    <property type="match status" value="1"/>
</dbReference>
<dbReference type="GO" id="GO:0000977">
    <property type="term" value="F:RNA polymerase II transcription regulatory region sequence-specific DNA binding"/>
    <property type="evidence" value="ECO:0007669"/>
    <property type="project" value="InterPro"/>
</dbReference>
<dbReference type="Pfam" id="PF01486">
    <property type="entry name" value="K-box"/>
    <property type="match status" value="1"/>
</dbReference>
<dbReference type="STRING" id="3821.A0A151SD93"/>